<dbReference type="EMBL" id="APJA01000012">
    <property type="protein sequence ID" value="ERK30036.1"/>
    <property type="molecule type" value="Genomic_DNA"/>
</dbReference>
<dbReference type="HOGENOM" id="CLU_1755666_0_0_9"/>
<reference evidence="1 2" key="1">
    <citation type="journal article" date="2013" name="Genome Announc.">
        <title>Draft Genome Sequence of the Hydrogen- and Ethanol-Producing Bacterium Clostridium intestinale Strain URNW.</title>
        <authorList>
            <person name="Lal S."/>
            <person name="Ramachandran U."/>
            <person name="Zhang X."/>
            <person name="Sparling R."/>
            <person name="Levin D.B."/>
        </authorList>
    </citation>
    <scope>NUCLEOTIDE SEQUENCE [LARGE SCALE GENOMIC DNA]</scope>
    <source>
        <strain evidence="1 2">URNW</strain>
    </source>
</reference>
<dbReference type="RefSeq" id="WP_021801289.1">
    <property type="nucleotide sequence ID" value="NZ_KI273145.1"/>
</dbReference>
<evidence type="ECO:0000313" key="1">
    <source>
        <dbReference type="EMBL" id="ERK30036.1"/>
    </source>
</evidence>
<protein>
    <submittedName>
        <fullName evidence="1">Uncharacterized protein</fullName>
    </submittedName>
</protein>
<evidence type="ECO:0000313" key="2">
    <source>
        <dbReference type="Proteomes" id="UP000016721"/>
    </source>
</evidence>
<keyword evidence="2" id="KW-1185">Reference proteome</keyword>
<dbReference type="AlphaFoldDB" id="U2NMH2"/>
<comment type="caution">
    <text evidence="1">The sequence shown here is derived from an EMBL/GenBank/DDBJ whole genome shotgun (WGS) entry which is preliminary data.</text>
</comment>
<dbReference type="PATRIC" id="fig|1294142.3.peg.1277"/>
<accession>U2NMH2</accession>
<sequence>MSDVTYLKNLSSNANRTLDSIAAEVIGNNAYTCSRMDIENDIDAIYLANNMSSNTLSWLLNDYYSNVNSSKRKIIFLNSIGFSNIPTEEQLYDTLYDMMIGKNGFGYLNGNAGYFLKDKATTTTGIEPTTEVIKSTILAFARYILNNL</sequence>
<name>U2NMH2_9CLOT</name>
<organism evidence="1 2">
    <name type="scientific">Clostridium intestinale URNW</name>
    <dbReference type="NCBI Taxonomy" id="1294142"/>
    <lineage>
        <taxon>Bacteria</taxon>
        <taxon>Bacillati</taxon>
        <taxon>Bacillota</taxon>
        <taxon>Clostridia</taxon>
        <taxon>Eubacteriales</taxon>
        <taxon>Clostridiaceae</taxon>
        <taxon>Clostridium</taxon>
    </lineage>
</organism>
<proteinExistence type="predicted"/>
<dbReference type="STRING" id="1294142.CINTURNW_1268"/>
<gene>
    <name evidence="1" type="ORF">CINTURNW_1268</name>
</gene>
<dbReference type="Proteomes" id="UP000016721">
    <property type="component" value="Unassembled WGS sequence"/>
</dbReference>